<protein>
    <submittedName>
        <fullName evidence="7">Kinetochore associated 1</fullName>
    </submittedName>
</protein>
<dbReference type="WBParaSite" id="EVEC_0000813001-mRNA-1">
    <property type="protein sequence ID" value="EVEC_0000813001-mRNA-1"/>
    <property type="gene ID" value="EVEC_0000813001"/>
</dbReference>
<evidence type="ECO:0000313" key="6">
    <source>
        <dbReference type="Proteomes" id="UP000274131"/>
    </source>
</evidence>
<dbReference type="Pfam" id="PF11894">
    <property type="entry name" value="Nup192"/>
    <property type="match status" value="2"/>
</dbReference>
<evidence type="ECO:0000256" key="3">
    <source>
        <dbReference type="ARBA" id="ARBA00022448"/>
    </source>
</evidence>
<sequence length="1567" mass="176608">MWIKARNLFEDIKDYITYNSSENASARASSLLASLNKNRRQLIEILKNTGKSSIHRAQIDKVGAVVSLDSGQSVKIDESLRAESLIISDVFNCNEIEALELILTGEVQMQHFTYMTRGLCAVICYYDAHRFRSASVKCDFELKGFLFLDVLQTVCVESELQTLHQPNVNGLGGPKHQQILRELIEETITNCGESLFLLCSSWSFDQPPQFIKELFLPLKSLVPTTEVQDVHLCMWTAILVLLYPQNLRNSKFHFNELNLKVLNIIYHELDLVDWKDLCVCASLQFPFVVTYHWLNVHQAAREVLGDFKIDSDELLEKAINGMAFPFIRKCILTATKFRKTVIAFEMLDALIKTFIAHFPNKLMILQRVCEEELQCVEDCLLKGQLYRPRLHYENFLRCIADLYDTEQEFVVPFATQFSSTNTEELVKFLKNGRMLCSPVLHVAYLDMAKKLSRCQKTANFLFHLLAASATSGEDSLCWNHFWRALQEYLRLFKLKTTVSQRSHLFTSEVTQQISQTELAGLIAWIQFSEAVASQDSEARRQFVDNNEWICIDTAIGLISSGIPLLLKGALFRFLAALAYDERGASKIWASLNAYSVLSLTREGKLLGIQQELEEGECAAKSYASSLGFLHLMKPLLLRMSGSSDYLQLTPYIQFIMKSIISQFADRSYLDILEMLIMVLLEGAERMADYSPRCRKREAAALSILRLMDVCISRHATLVDAIRASNSNFIVASLDSLLLSAVPRRHQTPCIAVIASYIAHAEILPRHAYRATSILRELSCTRPSLQLRLVQSLSPIYMDLMCGASRALSSKVSSLSVSALDPLVSSKVETLNVERVRGETARLLVEMCTAAVEIEPCGSNIAYMLCGFEMTNLAETTIENPGVNGTPKTCLHSVIETLGGLIEGEDLSSCKYSALFEPMLRFLLRLVSTRAACSQIVLRFLRSNHDLIYRLSASSFFVSSSADTPDSEETAVMSNLRHMLQGLVLNLGAVELSSLLRINHYSQPERFYRLMFAEVDSGESAHMAVTETGPKSPEEDTTFKRLFLSSGSHLLWKLLSYTRLESCVLEPPNLEILDSKKLQKIIGLCIQPTTSNVEQCDIEHLVWLLKRETLTVDTELQNDYFIRFSKEEEKVLTYCVEYNRLRVAEASARQLLSGWLSFVNVMAVFAPVPFVASELQIHLLTDAVFILTHYGSALDMDAALSSAISQCLFRLVTSICDMLKSVNLKVSVLRETLAPILDLLSLYIVQPGRRSLQSKLDLYGCVLYVLNCVINEQENFSEKMTTNLRENDDFALGFAAVEVVKKDPVRSAISERGSELLSRLTNDICESPHDLKEGIICFSFLSVPVEMYFFQIVAMCCLVQILREDSLGSQTITMAFVRSGNLRHILDTVKSLALDSQNEVASLRTLIQFKIILTLLIRLALTDCGWVGLCEHHTLEILAKMPLWKNPPKEIFLNFAPNLKDRTLKQVYMGAVDLMIRFCLALCSNCNWKRCSNEILQLILRNEEVLNQLSRIDEIITDEMTRAYVSSSPCLDGLRKLGSKPQRENHATLSSAFAIAAGGKKLSSDSLF</sequence>
<name>A0A0N4VC50_ENTVE</name>
<proteinExistence type="inferred from homology"/>
<organism evidence="7">
    <name type="scientific">Enterobius vermicularis</name>
    <name type="common">Human pinworm</name>
    <dbReference type="NCBI Taxonomy" id="51028"/>
    <lineage>
        <taxon>Eukaryota</taxon>
        <taxon>Metazoa</taxon>
        <taxon>Ecdysozoa</taxon>
        <taxon>Nematoda</taxon>
        <taxon>Chromadorea</taxon>
        <taxon>Rhabditida</taxon>
        <taxon>Spirurina</taxon>
        <taxon>Oxyuridomorpha</taxon>
        <taxon>Oxyuroidea</taxon>
        <taxon>Oxyuridae</taxon>
        <taxon>Enterobius</taxon>
    </lineage>
</organism>
<reference evidence="7" key="1">
    <citation type="submission" date="2017-02" db="UniProtKB">
        <authorList>
            <consortium name="WormBaseParasite"/>
        </authorList>
    </citation>
    <scope>IDENTIFICATION</scope>
</reference>
<dbReference type="GO" id="GO:0044611">
    <property type="term" value="C:nuclear pore inner ring"/>
    <property type="evidence" value="ECO:0007669"/>
    <property type="project" value="TreeGrafter"/>
</dbReference>
<comment type="subcellular location">
    <subcellularLocation>
        <location evidence="1">Nucleus</location>
    </subcellularLocation>
</comment>
<gene>
    <name evidence="5" type="ORF">EVEC_LOCUS7614</name>
</gene>
<evidence type="ECO:0000256" key="1">
    <source>
        <dbReference type="ARBA" id="ARBA00004123"/>
    </source>
</evidence>
<dbReference type="OrthoDB" id="2019644at2759"/>
<dbReference type="GO" id="GO:0017056">
    <property type="term" value="F:structural constituent of nuclear pore"/>
    <property type="evidence" value="ECO:0007669"/>
    <property type="project" value="TreeGrafter"/>
</dbReference>
<evidence type="ECO:0000256" key="4">
    <source>
        <dbReference type="ARBA" id="ARBA00023242"/>
    </source>
</evidence>
<keyword evidence="4" id="KW-0539">Nucleus</keyword>
<dbReference type="EMBL" id="UXUI01009008">
    <property type="protein sequence ID" value="VDD92863.1"/>
    <property type="molecule type" value="Genomic_DNA"/>
</dbReference>
<evidence type="ECO:0000256" key="2">
    <source>
        <dbReference type="ARBA" id="ARBA00005892"/>
    </source>
</evidence>
<dbReference type="GO" id="GO:0006999">
    <property type="term" value="P:nuclear pore organization"/>
    <property type="evidence" value="ECO:0007669"/>
    <property type="project" value="TreeGrafter"/>
</dbReference>
<keyword evidence="3" id="KW-0813">Transport</keyword>
<comment type="similarity">
    <text evidence="2">Belongs to the NUP186/NUP192/NUP205 family.</text>
</comment>
<evidence type="ECO:0000313" key="5">
    <source>
        <dbReference type="EMBL" id="VDD92863.1"/>
    </source>
</evidence>
<reference evidence="5 6" key="2">
    <citation type="submission" date="2018-10" db="EMBL/GenBank/DDBJ databases">
        <authorList>
            <consortium name="Pathogen Informatics"/>
        </authorList>
    </citation>
    <scope>NUCLEOTIDE SEQUENCE [LARGE SCALE GENOMIC DNA]</scope>
</reference>
<accession>A0A0N4VC50</accession>
<dbReference type="PANTHER" id="PTHR31344">
    <property type="entry name" value="NUCLEAR PORE COMPLEX PROTEIN NUP205"/>
    <property type="match status" value="1"/>
</dbReference>
<keyword evidence="6" id="KW-1185">Reference proteome</keyword>
<dbReference type="Proteomes" id="UP000274131">
    <property type="component" value="Unassembled WGS sequence"/>
</dbReference>
<evidence type="ECO:0000313" key="7">
    <source>
        <dbReference type="WBParaSite" id="EVEC_0000813001-mRNA-1"/>
    </source>
</evidence>
<dbReference type="STRING" id="51028.A0A0N4VC50"/>
<dbReference type="PANTHER" id="PTHR31344:SF0">
    <property type="entry name" value="NUCLEAR PORE COMPLEX PROTEIN NUP205"/>
    <property type="match status" value="1"/>
</dbReference>
<dbReference type="InterPro" id="IPR021827">
    <property type="entry name" value="Nup186/Nup192/Nup205"/>
</dbReference>